<accession>A0ABZ1C1J3</accession>
<feature type="domain" description="SUF system FeS cluster assembly SufBD core" evidence="2">
    <location>
        <begin position="213"/>
        <end position="456"/>
    </location>
</feature>
<dbReference type="RefSeq" id="WP_324717909.1">
    <property type="nucleotide sequence ID" value="NZ_CP141615.1"/>
</dbReference>
<organism evidence="3 4">
    <name type="scientific">Carboxydichorda subterranea</name>
    <dbReference type="NCBI Taxonomy" id="3109565"/>
    <lineage>
        <taxon>Bacteria</taxon>
        <taxon>Bacillati</taxon>
        <taxon>Bacillota</taxon>
        <taxon>Limnochordia</taxon>
        <taxon>Limnochordales</taxon>
        <taxon>Geochordaceae</taxon>
        <taxon>Carboxydichorda</taxon>
    </lineage>
</organism>
<sequence>MHVQTDTARIDRSVVERYSSRRQEPAWMAGRRIDALERFEATDWPKWDRTDISAIDFGAYLAALRRAMEVAPPPAPPVELQGRPLSQARSALGVERLPVPVAEALEEAEEQGAVLAHLLPSDPSEPVRTVRRISHDWQRRGIRLLSMAEALAEMPELVQRHFMTAALTAAQGKFQAWQGFGWDAGTLLWVPQGVQLEDRPVHVVYWADPGRLLTLPHTLIVTGPESRLQLVESWVSPDAAPEAPGTPEANGTPYAGLAPLVVGGVEIAAGAASRIDYVSLQTMGRHVLGFVHRQAVTERDAQVEWVLGEFGCRLTRGEFATSLQAPGSRSHSVLVFFGDGDQHLDLRNDMEHRGTHSESDIVARGVLAGSARGVYRAVSHIYRGAREASSYQRGNILVLSKAARADANPSVLVEESEVRQAGHAATVGQVDREQLFYLMSRGLPEKVATRLIVEGFLQPVLDRIPLEAIRSRIRKLVAAKLEGV</sequence>
<proteinExistence type="inferred from homology"/>
<dbReference type="EMBL" id="CP141615">
    <property type="protein sequence ID" value="WRP18636.1"/>
    <property type="molecule type" value="Genomic_DNA"/>
</dbReference>
<dbReference type="PANTHER" id="PTHR30508">
    <property type="entry name" value="FES CLUSTER ASSEMBLY PROTEIN SUF"/>
    <property type="match status" value="1"/>
</dbReference>
<gene>
    <name evidence="3" type="ORF">U7230_06455</name>
</gene>
<protein>
    <submittedName>
        <fullName evidence="3">SufD family Fe-S cluster assembly protein</fullName>
    </submittedName>
</protein>
<reference evidence="3 4" key="1">
    <citation type="journal article" date="2024" name="Front. Microbiol.">
        <title>Novel thermophilic genera Geochorda gen. nov. and Carboxydochorda gen. nov. from the deep terrestrial subsurface reveal the ecophysiological diversity in the class Limnochordia.</title>
        <authorList>
            <person name="Karnachuk O.V."/>
            <person name="Lukina A.P."/>
            <person name="Avakyan M.R."/>
            <person name="Kadnikov V.V."/>
            <person name="Begmatov S."/>
            <person name="Beletsky A.V."/>
            <person name="Vlasova K.G."/>
            <person name="Novikov A.A."/>
            <person name="Shcherbakova V.A."/>
            <person name="Mardanov A.V."/>
            <person name="Ravin N.V."/>
        </authorList>
    </citation>
    <scope>NUCLEOTIDE SEQUENCE [LARGE SCALE GENOMIC DNA]</scope>
    <source>
        <strain evidence="3 4">L945</strain>
    </source>
</reference>
<keyword evidence="4" id="KW-1185">Reference proteome</keyword>
<evidence type="ECO:0000313" key="4">
    <source>
        <dbReference type="Proteomes" id="UP001332192"/>
    </source>
</evidence>
<dbReference type="Pfam" id="PF01458">
    <property type="entry name" value="SUFBD_core"/>
    <property type="match status" value="1"/>
</dbReference>
<dbReference type="InterPro" id="IPR055346">
    <property type="entry name" value="Fe-S_cluster_assembly_SufBD"/>
</dbReference>
<evidence type="ECO:0000256" key="1">
    <source>
        <dbReference type="ARBA" id="ARBA00043967"/>
    </source>
</evidence>
<dbReference type="Proteomes" id="UP001332192">
    <property type="component" value="Chromosome"/>
</dbReference>
<dbReference type="SUPFAM" id="SSF101960">
    <property type="entry name" value="Stabilizer of iron transporter SufD"/>
    <property type="match status" value="1"/>
</dbReference>
<comment type="similarity">
    <text evidence="1">Belongs to the iron-sulfur cluster assembly SufBD family.</text>
</comment>
<name>A0ABZ1C1J3_9FIRM</name>
<evidence type="ECO:0000313" key="3">
    <source>
        <dbReference type="EMBL" id="WRP18636.1"/>
    </source>
</evidence>
<evidence type="ECO:0000259" key="2">
    <source>
        <dbReference type="Pfam" id="PF01458"/>
    </source>
</evidence>
<dbReference type="InterPro" id="IPR037284">
    <property type="entry name" value="SUF_FeS_clus_asmbl_SufBD_sf"/>
</dbReference>
<dbReference type="InterPro" id="IPR000825">
    <property type="entry name" value="SUF_FeS_clus_asmbl_SufBD_core"/>
</dbReference>
<dbReference type="PANTHER" id="PTHR30508:SF1">
    <property type="entry name" value="UPF0051 PROTEIN ABCI8, CHLOROPLASTIC-RELATED"/>
    <property type="match status" value="1"/>
</dbReference>